<dbReference type="Proteomes" id="UP000297422">
    <property type="component" value="Unassembled WGS sequence"/>
</dbReference>
<reference evidence="2" key="1">
    <citation type="journal article" date="2019" name="PLoS Negl. Trop. Dis.">
        <title>Revisiting the worldwide diversity of Leptospira species in the environment.</title>
        <authorList>
            <person name="Vincent A.T."/>
            <person name="Schiettekatte O."/>
            <person name="Bourhy P."/>
            <person name="Veyrier F.J."/>
            <person name="Picardeau M."/>
        </authorList>
    </citation>
    <scope>NUCLEOTIDE SEQUENCE [LARGE SCALE GENOMIC DNA]</scope>
    <source>
        <strain evidence="2">201702407</strain>
    </source>
</reference>
<accession>A0ABY2N0L6</accession>
<protein>
    <submittedName>
        <fullName evidence="1">Uncharacterized protein</fullName>
    </submittedName>
</protein>
<organism evidence="1 2">
    <name type="scientific">Leptospira stimsonii</name>
    <dbReference type="NCBI Taxonomy" id="2202203"/>
    <lineage>
        <taxon>Bacteria</taxon>
        <taxon>Pseudomonadati</taxon>
        <taxon>Spirochaetota</taxon>
        <taxon>Spirochaetia</taxon>
        <taxon>Leptospirales</taxon>
        <taxon>Leptospiraceae</taxon>
        <taxon>Leptospira</taxon>
    </lineage>
</organism>
<dbReference type="RefSeq" id="WP_135685669.1">
    <property type="nucleotide sequence ID" value="NZ_RQEQ01000084.1"/>
</dbReference>
<keyword evidence="2" id="KW-1185">Reference proteome</keyword>
<evidence type="ECO:0000313" key="1">
    <source>
        <dbReference type="EMBL" id="TGM13559.1"/>
    </source>
</evidence>
<gene>
    <name evidence="1" type="ORF">EHQ90_13795</name>
</gene>
<name>A0ABY2N0L6_9LEPT</name>
<comment type="caution">
    <text evidence="1">The sequence shown here is derived from an EMBL/GenBank/DDBJ whole genome shotgun (WGS) entry which is preliminary data.</text>
</comment>
<proteinExistence type="predicted"/>
<evidence type="ECO:0000313" key="2">
    <source>
        <dbReference type="Proteomes" id="UP000297422"/>
    </source>
</evidence>
<dbReference type="EMBL" id="RQGT01000083">
    <property type="protein sequence ID" value="TGM13559.1"/>
    <property type="molecule type" value="Genomic_DNA"/>
</dbReference>
<sequence>MGPLTGVLNFIYNASKSLEASIPGSPRVAKAHATYQIGKELKNSYDGNKSREERMEKLKSIASAAAEDPGKDIFTEIEKLNKIDSSEYFANDMENYGTIVIKKGTPTQNFEKNYMLQIYRIHQKELELGKR</sequence>